<dbReference type="SMART" id="SM00355">
    <property type="entry name" value="ZnF_C2H2"/>
    <property type="match status" value="7"/>
</dbReference>
<keyword evidence="7" id="KW-0805">Transcription regulation</keyword>
<reference evidence="13" key="3">
    <citation type="submission" date="2025-09" db="UniProtKB">
        <authorList>
            <consortium name="Ensembl"/>
        </authorList>
    </citation>
    <scope>IDENTIFICATION</scope>
</reference>
<evidence type="ECO:0000256" key="10">
    <source>
        <dbReference type="ARBA" id="ARBA00023242"/>
    </source>
</evidence>
<keyword evidence="14" id="KW-1185">Reference proteome</keyword>
<comment type="similarity">
    <text evidence="2">Belongs to the krueppel C2H2-type zinc-finger protein family.</text>
</comment>
<dbReference type="PROSITE" id="PS00028">
    <property type="entry name" value="ZINC_FINGER_C2H2_1"/>
    <property type="match status" value="3"/>
</dbReference>
<keyword evidence="4" id="KW-0677">Repeat</keyword>
<dbReference type="FunFam" id="3.30.160.60:FF:002343">
    <property type="entry name" value="Zinc finger protein 33A"/>
    <property type="match status" value="1"/>
</dbReference>
<evidence type="ECO:0000256" key="2">
    <source>
        <dbReference type="ARBA" id="ARBA00006991"/>
    </source>
</evidence>
<evidence type="ECO:0000256" key="11">
    <source>
        <dbReference type="PROSITE-ProRule" id="PRU00042"/>
    </source>
</evidence>
<dbReference type="Gene3D" id="3.30.160.60">
    <property type="entry name" value="Classic Zinc Finger"/>
    <property type="match status" value="6"/>
</dbReference>
<feature type="domain" description="C2H2-type" evidence="12">
    <location>
        <begin position="43"/>
        <end position="70"/>
    </location>
</feature>
<feature type="domain" description="C2H2-type" evidence="12">
    <location>
        <begin position="100"/>
        <end position="124"/>
    </location>
</feature>
<feature type="domain" description="C2H2-type" evidence="12">
    <location>
        <begin position="128"/>
        <end position="150"/>
    </location>
</feature>
<dbReference type="PROSITE" id="PS50157">
    <property type="entry name" value="ZINC_FINGER_C2H2_2"/>
    <property type="match status" value="6"/>
</dbReference>
<dbReference type="GO" id="GO:0001817">
    <property type="term" value="P:regulation of cytokine production"/>
    <property type="evidence" value="ECO:0007669"/>
    <property type="project" value="TreeGrafter"/>
</dbReference>
<evidence type="ECO:0000256" key="4">
    <source>
        <dbReference type="ARBA" id="ARBA00022737"/>
    </source>
</evidence>
<dbReference type="InterPro" id="IPR013087">
    <property type="entry name" value="Znf_C2H2_type"/>
</dbReference>
<dbReference type="InterPro" id="IPR036236">
    <property type="entry name" value="Znf_C2H2_sf"/>
</dbReference>
<dbReference type="GeneTree" id="ENSGT01150000286918"/>
<dbReference type="SUPFAM" id="SSF57667">
    <property type="entry name" value="beta-beta-alpha zinc fingers"/>
    <property type="match status" value="4"/>
</dbReference>
<reference evidence="13" key="2">
    <citation type="submission" date="2025-08" db="UniProtKB">
        <authorList>
            <consortium name="Ensembl"/>
        </authorList>
    </citation>
    <scope>IDENTIFICATION</scope>
</reference>
<dbReference type="GO" id="GO:0008270">
    <property type="term" value="F:zinc ion binding"/>
    <property type="evidence" value="ECO:0007669"/>
    <property type="project" value="UniProtKB-KW"/>
</dbReference>
<keyword evidence="10" id="KW-0539">Nucleus</keyword>
<name>A0AAZ3SHB9_ONCTS</name>
<dbReference type="Ensembl" id="ENSOTST00005164967.1">
    <property type="protein sequence ID" value="ENSOTSP00005152655.1"/>
    <property type="gene ID" value="ENSOTSG00005075603.1"/>
</dbReference>
<keyword evidence="5 11" id="KW-0863">Zinc-finger</keyword>
<evidence type="ECO:0000259" key="12">
    <source>
        <dbReference type="PROSITE" id="PS50157"/>
    </source>
</evidence>
<evidence type="ECO:0000256" key="9">
    <source>
        <dbReference type="ARBA" id="ARBA00023163"/>
    </source>
</evidence>
<dbReference type="PANTHER" id="PTHR24399:SF54">
    <property type="entry name" value="GASTRULA ZINC FINGER PROTEIN XLCGF26.1-LIKE-RELATED"/>
    <property type="match status" value="1"/>
</dbReference>
<evidence type="ECO:0000313" key="14">
    <source>
        <dbReference type="Proteomes" id="UP000694402"/>
    </source>
</evidence>
<feature type="domain" description="C2H2-type" evidence="12">
    <location>
        <begin position="179"/>
        <end position="206"/>
    </location>
</feature>
<accession>A0AAZ3SHB9</accession>
<evidence type="ECO:0000256" key="8">
    <source>
        <dbReference type="ARBA" id="ARBA00023125"/>
    </source>
</evidence>
<dbReference type="AlphaFoldDB" id="A0AAZ3SHB9"/>
<proteinExistence type="inferred from homology"/>
<organism evidence="13 14">
    <name type="scientific">Oncorhynchus tshawytscha</name>
    <name type="common">Chinook salmon</name>
    <name type="synonym">Salmo tshawytscha</name>
    <dbReference type="NCBI Taxonomy" id="74940"/>
    <lineage>
        <taxon>Eukaryota</taxon>
        <taxon>Metazoa</taxon>
        <taxon>Chordata</taxon>
        <taxon>Craniata</taxon>
        <taxon>Vertebrata</taxon>
        <taxon>Euteleostomi</taxon>
        <taxon>Actinopterygii</taxon>
        <taxon>Neopterygii</taxon>
        <taxon>Teleostei</taxon>
        <taxon>Protacanthopterygii</taxon>
        <taxon>Salmoniformes</taxon>
        <taxon>Salmonidae</taxon>
        <taxon>Salmoninae</taxon>
        <taxon>Oncorhynchus</taxon>
    </lineage>
</organism>
<sequence length="262" mass="29957">MGLAVPKEGNVMTPFSCPQDVTNFQKHMTSHIRKGHVSLEKAFACSVCEKCFSCARTLSNHLTIHIGVKCFGCSTCHKRFRLSTSNLKRHKLSHTGQKLYVCNTCGKGSTTLKTHQRSHTGEKPYFYCGKGFCYRSVLDQHMCTHTGEKPLNCLICGKCCMFKATLEIHMRSHTGERPFKCRNCGKGLMCKNTLIIHMRTHTGERPYASGLQQVLIPLDLFHILCWPEFVKCITFMFVTHLHTIWDQKYWDKFTCALKLLKV</sequence>
<dbReference type="FunFam" id="3.30.160.60:FF:000478">
    <property type="entry name" value="Zinc finger protein 133"/>
    <property type="match status" value="1"/>
</dbReference>
<dbReference type="GO" id="GO:0002682">
    <property type="term" value="P:regulation of immune system process"/>
    <property type="evidence" value="ECO:0007669"/>
    <property type="project" value="TreeGrafter"/>
</dbReference>
<dbReference type="GO" id="GO:0005654">
    <property type="term" value="C:nucleoplasm"/>
    <property type="evidence" value="ECO:0007669"/>
    <property type="project" value="TreeGrafter"/>
</dbReference>
<evidence type="ECO:0000256" key="6">
    <source>
        <dbReference type="ARBA" id="ARBA00022833"/>
    </source>
</evidence>
<evidence type="ECO:0000256" key="1">
    <source>
        <dbReference type="ARBA" id="ARBA00004123"/>
    </source>
</evidence>
<evidence type="ECO:0000256" key="3">
    <source>
        <dbReference type="ARBA" id="ARBA00022723"/>
    </source>
</evidence>
<dbReference type="GO" id="GO:0000978">
    <property type="term" value="F:RNA polymerase II cis-regulatory region sequence-specific DNA binding"/>
    <property type="evidence" value="ECO:0007669"/>
    <property type="project" value="TreeGrafter"/>
</dbReference>
<evidence type="ECO:0000256" key="7">
    <source>
        <dbReference type="ARBA" id="ARBA00023015"/>
    </source>
</evidence>
<dbReference type="PANTHER" id="PTHR24399">
    <property type="entry name" value="ZINC FINGER AND BTB DOMAIN-CONTAINING"/>
    <property type="match status" value="1"/>
</dbReference>
<reference evidence="14" key="1">
    <citation type="journal article" date="2018" name="PLoS ONE">
        <title>Chinook salmon (Oncorhynchus tshawytscha) genome and transcriptome.</title>
        <authorList>
            <person name="Christensen K.A."/>
            <person name="Leong J.S."/>
            <person name="Sakhrani D."/>
            <person name="Biagi C.A."/>
            <person name="Minkley D.R."/>
            <person name="Withler R.E."/>
            <person name="Rondeau E.B."/>
            <person name="Koop B.F."/>
            <person name="Devlin R.H."/>
        </authorList>
    </citation>
    <scope>NUCLEOTIDE SEQUENCE [LARGE SCALE GENOMIC DNA]</scope>
</reference>
<keyword evidence="6" id="KW-0862">Zinc</keyword>
<evidence type="ECO:0000313" key="13">
    <source>
        <dbReference type="Ensembl" id="ENSOTSP00005152655.1"/>
    </source>
</evidence>
<keyword evidence="9" id="KW-0804">Transcription</keyword>
<feature type="domain" description="C2H2-type" evidence="12">
    <location>
        <begin position="71"/>
        <end position="99"/>
    </location>
</feature>
<feature type="domain" description="C2H2-type" evidence="12">
    <location>
        <begin position="151"/>
        <end position="178"/>
    </location>
</feature>
<dbReference type="Proteomes" id="UP000694402">
    <property type="component" value="Unassembled WGS sequence"/>
</dbReference>
<keyword evidence="3" id="KW-0479">Metal-binding</keyword>
<dbReference type="GO" id="GO:0001227">
    <property type="term" value="F:DNA-binding transcription repressor activity, RNA polymerase II-specific"/>
    <property type="evidence" value="ECO:0007669"/>
    <property type="project" value="TreeGrafter"/>
</dbReference>
<comment type="subcellular location">
    <subcellularLocation>
        <location evidence="1">Nucleus</location>
    </subcellularLocation>
</comment>
<dbReference type="Pfam" id="PF00096">
    <property type="entry name" value="zf-C2H2"/>
    <property type="match status" value="1"/>
</dbReference>
<evidence type="ECO:0000256" key="5">
    <source>
        <dbReference type="ARBA" id="ARBA00022771"/>
    </source>
</evidence>
<protein>
    <recommendedName>
        <fullName evidence="12">C2H2-type domain-containing protein</fullName>
    </recommendedName>
</protein>
<dbReference type="FunFam" id="3.30.160.60:FF:000100">
    <property type="entry name" value="Zinc finger 45-like"/>
    <property type="match status" value="1"/>
</dbReference>
<keyword evidence="8" id="KW-0238">DNA-binding</keyword>
<dbReference type="FunFam" id="3.30.160.60:FF:000446">
    <property type="entry name" value="Zinc finger protein"/>
    <property type="match status" value="1"/>
</dbReference>